<name>A0A1I4N383_9HYPH</name>
<organism evidence="1 2">
    <name type="scientific">Methylobacterium pseudosasicola</name>
    <dbReference type="NCBI Taxonomy" id="582667"/>
    <lineage>
        <taxon>Bacteria</taxon>
        <taxon>Pseudomonadati</taxon>
        <taxon>Pseudomonadota</taxon>
        <taxon>Alphaproteobacteria</taxon>
        <taxon>Hyphomicrobiales</taxon>
        <taxon>Methylobacteriaceae</taxon>
        <taxon>Methylobacterium</taxon>
    </lineage>
</organism>
<evidence type="ECO:0000313" key="2">
    <source>
        <dbReference type="Proteomes" id="UP000199048"/>
    </source>
</evidence>
<evidence type="ECO:0000313" key="1">
    <source>
        <dbReference type="EMBL" id="SFM10034.1"/>
    </source>
</evidence>
<keyword evidence="2" id="KW-1185">Reference proteome</keyword>
<reference evidence="2" key="1">
    <citation type="submission" date="2016-10" db="EMBL/GenBank/DDBJ databases">
        <authorList>
            <person name="Varghese N."/>
            <person name="Submissions S."/>
        </authorList>
    </citation>
    <scope>NUCLEOTIDE SEQUENCE [LARGE SCALE GENOMIC DNA]</scope>
    <source>
        <strain evidence="2">BL36</strain>
    </source>
</reference>
<dbReference type="OrthoDB" id="7605169at2"/>
<sequence>MKKLSRRHRTLLIYRSKKVLRLRTLLNARFRKLAASSVASLSRGQIRTVSLYRDGQFENGFSLSDGLAPPADISLGANYEETALFLQDVRGRLAASWQTFVQNKSRYNAAARRSGSTGVLNYYDYTKIERMSVSSALVLASEYDCLRKSRIFIPKAIDFERWQPNVRALLEGIGFLEMSGVHSNGPKFTEFSDLRILRFRSGAEADGEQVEKLLTELGVPQALEDPAIYDAIIEALVNTRHHAYPKGLRFPRPHFAGWWLTALVDHRDRRIVISTFDRGLGIPATLPHWERYPAFQRGWRRIFSNDPDLADTSQDGMAIRVAMAVGKSSTGYSHRGRGLPAMESVIDLCLDGSLTIYSRCGEYRRSKGGRPQPTNRNTPVGGTLVTWDLAF</sequence>
<dbReference type="EMBL" id="FOTK01000019">
    <property type="protein sequence ID" value="SFM10034.1"/>
    <property type="molecule type" value="Genomic_DNA"/>
</dbReference>
<protein>
    <submittedName>
        <fullName evidence="1">Uncharacterized protein</fullName>
    </submittedName>
</protein>
<dbReference type="AlphaFoldDB" id="A0A1I4N383"/>
<gene>
    <name evidence="1" type="ORF">SAMN05192568_101958</name>
</gene>
<accession>A0A1I4N383</accession>
<dbReference type="RefSeq" id="WP_139234117.1">
    <property type="nucleotide sequence ID" value="NZ_FOTK01000019.1"/>
</dbReference>
<proteinExistence type="predicted"/>
<dbReference type="Proteomes" id="UP000199048">
    <property type="component" value="Unassembled WGS sequence"/>
</dbReference>
<dbReference type="STRING" id="582667.SAMN05192568_101958"/>